<keyword evidence="2" id="KW-1133">Transmembrane helix</keyword>
<evidence type="ECO:0000313" key="4">
    <source>
        <dbReference type="Proteomes" id="UP000269438"/>
    </source>
</evidence>
<feature type="transmembrane region" description="Helical" evidence="2">
    <location>
        <begin position="57"/>
        <end position="80"/>
    </location>
</feature>
<keyword evidence="2" id="KW-0472">Membrane</keyword>
<proteinExistence type="predicted"/>
<sequence length="328" mass="35169">MSGIDPATTPLGSALGERELALLERVQSTSAHIHSHTGLRSRGTNHGRAARIRRFRVPTFAVVASLIAILVVAATSMSLWPGQTPLARAVTPQPLVAVPLDNQQPETLLQSMSESLRGAHQPAAQRVRFQNWALAFTPDDPPRSIVPQRFDIISLPDGSTVSERRAAGNFDSAGHQLSGSDGPAPGTLLDRHTYQPGQYGYLFSSPDGVTDWGAYLRSGGGLGATPSTGDYFTAVKNLLVERALTSLQQAEMLAFLATLPDIRVDGTVTDRLGRTGVSISTESRDPGRTLDVLVVTPTRGVIAYENVYTGTDRSDLQAPAVIDYNAWF</sequence>
<keyword evidence="2" id="KW-0812">Transmembrane</keyword>
<protein>
    <recommendedName>
        <fullName evidence="5">CU044_5270 family protein</fullName>
    </recommendedName>
</protein>
<accession>A0A3L7ASG5</accession>
<evidence type="ECO:0000256" key="1">
    <source>
        <dbReference type="SAM" id="MobiDB-lite"/>
    </source>
</evidence>
<evidence type="ECO:0000256" key="2">
    <source>
        <dbReference type="SAM" id="Phobius"/>
    </source>
</evidence>
<evidence type="ECO:0008006" key="5">
    <source>
        <dbReference type="Google" id="ProtNLM"/>
    </source>
</evidence>
<gene>
    <name evidence="3" type="ORF">D9V34_05515</name>
</gene>
<dbReference type="AlphaFoldDB" id="A0A3L7ASG5"/>
<comment type="caution">
    <text evidence="3">The sequence shown here is derived from an EMBL/GenBank/DDBJ whole genome shotgun (WGS) entry which is preliminary data.</text>
</comment>
<evidence type="ECO:0000313" key="3">
    <source>
        <dbReference type="EMBL" id="RLP83469.1"/>
    </source>
</evidence>
<feature type="compositionally biased region" description="Basic residues" evidence="1">
    <location>
        <begin position="33"/>
        <end position="47"/>
    </location>
</feature>
<organism evidence="3 4">
    <name type="scientific">Mycetocola lacteus</name>
    <dbReference type="NCBI Taxonomy" id="76637"/>
    <lineage>
        <taxon>Bacteria</taxon>
        <taxon>Bacillati</taxon>
        <taxon>Actinomycetota</taxon>
        <taxon>Actinomycetes</taxon>
        <taxon>Micrococcales</taxon>
        <taxon>Microbacteriaceae</taxon>
        <taxon>Mycetocola</taxon>
    </lineage>
</organism>
<keyword evidence="4" id="KW-1185">Reference proteome</keyword>
<reference evidence="3 4" key="1">
    <citation type="submission" date="2018-10" db="EMBL/GenBank/DDBJ databases">
        <authorList>
            <person name="Li J."/>
        </authorList>
    </citation>
    <scope>NUCLEOTIDE SEQUENCE [LARGE SCALE GENOMIC DNA]</scope>
    <source>
        <strain evidence="3 4">JCM 11654</strain>
    </source>
</reference>
<dbReference type="EMBL" id="RCUY01000004">
    <property type="protein sequence ID" value="RLP83469.1"/>
    <property type="molecule type" value="Genomic_DNA"/>
</dbReference>
<feature type="region of interest" description="Disordered" evidence="1">
    <location>
        <begin position="27"/>
        <end position="47"/>
    </location>
</feature>
<dbReference type="Proteomes" id="UP000269438">
    <property type="component" value="Unassembled WGS sequence"/>
</dbReference>
<name>A0A3L7ASG5_9MICO</name>